<name>A0A6A2ZBW8_HIBSY</name>
<keyword evidence="6" id="KW-0378">Hydrolase</keyword>
<dbReference type="Pfam" id="PF13359">
    <property type="entry name" value="DDE_Tnp_4"/>
    <property type="match status" value="1"/>
</dbReference>
<dbReference type="Proteomes" id="UP000436088">
    <property type="component" value="Unassembled WGS sequence"/>
</dbReference>
<gene>
    <name evidence="9" type="ORF">F3Y22_tig00110944pilonHSYRG00094</name>
</gene>
<dbReference type="GO" id="GO:0016787">
    <property type="term" value="F:hydrolase activity"/>
    <property type="evidence" value="ECO:0007669"/>
    <property type="project" value="UniProtKB-KW"/>
</dbReference>
<evidence type="ECO:0000259" key="8">
    <source>
        <dbReference type="Pfam" id="PF13359"/>
    </source>
</evidence>
<evidence type="ECO:0000256" key="7">
    <source>
        <dbReference type="ARBA" id="ARBA00023242"/>
    </source>
</evidence>
<feature type="domain" description="DDE Tnp4" evidence="8">
    <location>
        <begin position="22"/>
        <end position="159"/>
    </location>
</feature>
<dbReference type="GO" id="GO:0005634">
    <property type="term" value="C:nucleus"/>
    <property type="evidence" value="ECO:0007669"/>
    <property type="project" value="UniProtKB-SubCell"/>
</dbReference>
<evidence type="ECO:0000256" key="3">
    <source>
        <dbReference type="ARBA" id="ARBA00006958"/>
    </source>
</evidence>
<dbReference type="InterPro" id="IPR045249">
    <property type="entry name" value="HARBI1-like"/>
</dbReference>
<dbReference type="InterPro" id="IPR027806">
    <property type="entry name" value="HARBI1_dom"/>
</dbReference>
<protein>
    <submittedName>
        <fullName evidence="9">Detected protein of confused Function</fullName>
    </submittedName>
</protein>
<proteinExistence type="inferred from homology"/>
<comment type="cofactor">
    <cofactor evidence="1">
        <name>a divalent metal cation</name>
        <dbReference type="ChEBI" id="CHEBI:60240"/>
    </cofactor>
</comment>
<accession>A0A6A2ZBW8</accession>
<evidence type="ECO:0000256" key="6">
    <source>
        <dbReference type="ARBA" id="ARBA00022801"/>
    </source>
</evidence>
<evidence type="ECO:0000313" key="10">
    <source>
        <dbReference type="Proteomes" id="UP000436088"/>
    </source>
</evidence>
<dbReference type="AlphaFoldDB" id="A0A6A2ZBW8"/>
<dbReference type="EMBL" id="VEPZ02001174">
    <property type="protein sequence ID" value="KAE8689083.1"/>
    <property type="molecule type" value="Genomic_DNA"/>
</dbReference>
<evidence type="ECO:0000256" key="2">
    <source>
        <dbReference type="ARBA" id="ARBA00004123"/>
    </source>
</evidence>
<organism evidence="9 10">
    <name type="scientific">Hibiscus syriacus</name>
    <name type="common">Rose of Sharon</name>
    <dbReference type="NCBI Taxonomy" id="106335"/>
    <lineage>
        <taxon>Eukaryota</taxon>
        <taxon>Viridiplantae</taxon>
        <taxon>Streptophyta</taxon>
        <taxon>Embryophyta</taxon>
        <taxon>Tracheophyta</taxon>
        <taxon>Spermatophyta</taxon>
        <taxon>Magnoliopsida</taxon>
        <taxon>eudicotyledons</taxon>
        <taxon>Gunneridae</taxon>
        <taxon>Pentapetalae</taxon>
        <taxon>rosids</taxon>
        <taxon>malvids</taxon>
        <taxon>Malvales</taxon>
        <taxon>Malvaceae</taxon>
        <taxon>Malvoideae</taxon>
        <taxon>Hibiscus</taxon>
    </lineage>
</organism>
<evidence type="ECO:0000313" key="9">
    <source>
        <dbReference type="EMBL" id="KAE8689083.1"/>
    </source>
</evidence>
<dbReference type="PANTHER" id="PTHR22930">
    <property type="match status" value="1"/>
</dbReference>
<comment type="caution">
    <text evidence="9">The sequence shown here is derived from an EMBL/GenBank/DDBJ whole genome shotgun (WGS) entry which is preliminary data.</text>
</comment>
<reference evidence="9" key="1">
    <citation type="submission" date="2019-09" db="EMBL/GenBank/DDBJ databases">
        <title>Draft genome information of white flower Hibiscus syriacus.</title>
        <authorList>
            <person name="Kim Y.-M."/>
        </authorList>
    </citation>
    <scope>NUCLEOTIDE SEQUENCE [LARGE SCALE GENOMIC DNA]</scope>
    <source>
        <strain evidence="9">YM2019G1</strain>
    </source>
</reference>
<evidence type="ECO:0000256" key="1">
    <source>
        <dbReference type="ARBA" id="ARBA00001968"/>
    </source>
</evidence>
<dbReference type="GO" id="GO:0046872">
    <property type="term" value="F:metal ion binding"/>
    <property type="evidence" value="ECO:0007669"/>
    <property type="project" value="UniProtKB-KW"/>
</dbReference>
<sequence length="211" mass="23829">MHTTYVPVVPPPTPPEAAYFSKNQTEKNGKISYTVTVQGVVDHNGFFTDVCIGWPGSMNDDQVLQKSALYERANGGFLNGVWVVGSREYPLMDWVLVPYNRRGLTWTQHVFNEKISEIQKVAKEALMRMKRRWCCLQKRSDLKLQELGVAVGACCVLHNICEMRGDGFECEWGSEFVDEDDELVGAVDLRSVSSMDARDAIAHNLLHHACY</sequence>
<dbReference type="GO" id="GO:0004518">
    <property type="term" value="F:nuclease activity"/>
    <property type="evidence" value="ECO:0007669"/>
    <property type="project" value="UniProtKB-KW"/>
</dbReference>
<keyword evidence="5" id="KW-0479">Metal-binding</keyword>
<evidence type="ECO:0000256" key="5">
    <source>
        <dbReference type="ARBA" id="ARBA00022723"/>
    </source>
</evidence>
<dbReference type="PANTHER" id="PTHR22930:SF244">
    <property type="entry name" value="OS05G0593000 PROTEIN"/>
    <property type="match status" value="1"/>
</dbReference>
<keyword evidence="7" id="KW-0539">Nucleus</keyword>
<keyword evidence="4" id="KW-0540">Nuclease</keyword>
<comment type="subcellular location">
    <subcellularLocation>
        <location evidence="2">Nucleus</location>
    </subcellularLocation>
</comment>
<comment type="similarity">
    <text evidence="3">Belongs to the HARBI1 family.</text>
</comment>
<evidence type="ECO:0000256" key="4">
    <source>
        <dbReference type="ARBA" id="ARBA00022722"/>
    </source>
</evidence>
<keyword evidence="10" id="KW-1185">Reference proteome</keyword>